<name>A0A1I6GHP7_9GAMM</name>
<dbReference type="GO" id="GO:0005829">
    <property type="term" value="C:cytosol"/>
    <property type="evidence" value="ECO:0007669"/>
    <property type="project" value="TreeGrafter"/>
</dbReference>
<evidence type="ECO:0000256" key="3">
    <source>
        <dbReference type="ARBA" id="ARBA00023239"/>
    </source>
</evidence>
<evidence type="ECO:0000259" key="5">
    <source>
        <dbReference type="Pfam" id="PF00117"/>
    </source>
</evidence>
<dbReference type="AlphaFoldDB" id="A0A1I6GHP7"/>
<gene>
    <name evidence="6" type="ORF">SAMN04488070_0731</name>
</gene>
<proteinExistence type="predicted"/>
<feature type="domain" description="Glutamine amidotransferase" evidence="5">
    <location>
        <begin position="16"/>
        <end position="198"/>
    </location>
</feature>
<dbReference type="Gene3D" id="3.40.50.880">
    <property type="match status" value="1"/>
</dbReference>
<keyword evidence="7" id="KW-1185">Reference proteome</keyword>
<dbReference type="InterPro" id="IPR017926">
    <property type="entry name" value="GATASE"/>
</dbReference>
<dbReference type="EC" id="4.1.3.27" evidence="1"/>
<dbReference type="PRINTS" id="PR00096">
    <property type="entry name" value="GATASE"/>
</dbReference>
<evidence type="ECO:0000256" key="1">
    <source>
        <dbReference type="ARBA" id="ARBA00012266"/>
    </source>
</evidence>
<dbReference type="InterPro" id="IPR050472">
    <property type="entry name" value="Anth_synth/Amidotransfase"/>
</dbReference>
<accession>A0A1I6GHP7</accession>
<reference evidence="7" key="1">
    <citation type="submission" date="2016-10" db="EMBL/GenBank/DDBJ databases">
        <authorList>
            <person name="Varghese N."/>
            <person name="Submissions S."/>
        </authorList>
    </citation>
    <scope>NUCLEOTIDE SEQUENCE [LARGE SCALE GENOMIC DNA]</scope>
    <source>
        <strain evidence="7">CGMCC 1.7285</strain>
    </source>
</reference>
<dbReference type="Pfam" id="PF00117">
    <property type="entry name" value="GATase"/>
    <property type="match status" value="1"/>
</dbReference>
<evidence type="ECO:0000313" key="7">
    <source>
        <dbReference type="Proteomes" id="UP000199424"/>
    </source>
</evidence>
<dbReference type="GO" id="GO:0002047">
    <property type="term" value="P:phenazine biosynthetic process"/>
    <property type="evidence" value="ECO:0007669"/>
    <property type="project" value="TreeGrafter"/>
</dbReference>
<evidence type="ECO:0000256" key="2">
    <source>
        <dbReference type="ARBA" id="ARBA00022962"/>
    </source>
</evidence>
<dbReference type="InterPro" id="IPR006221">
    <property type="entry name" value="TrpG/PapA_dom"/>
</dbReference>
<dbReference type="PROSITE" id="PS51273">
    <property type="entry name" value="GATASE_TYPE_1"/>
    <property type="match status" value="1"/>
</dbReference>
<dbReference type="EMBL" id="FOYU01000001">
    <property type="protein sequence ID" value="SFR41753.1"/>
    <property type="molecule type" value="Genomic_DNA"/>
</dbReference>
<dbReference type="SUPFAM" id="SSF52317">
    <property type="entry name" value="Class I glutamine amidotransferase-like"/>
    <property type="match status" value="1"/>
</dbReference>
<dbReference type="GO" id="GO:0004049">
    <property type="term" value="F:anthranilate synthase activity"/>
    <property type="evidence" value="ECO:0007669"/>
    <property type="project" value="UniProtKB-EC"/>
</dbReference>
<evidence type="ECO:0000256" key="4">
    <source>
        <dbReference type="ARBA" id="ARBA00047683"/>
    </source>
</evidence>
<protein>
    <recommendedName>
        <fullName evidence="1">anthranilate synthase</fullName>
        <ecNumber evidence="1">4.1.3.27</ecNumber>
    </recommendedName>
</protein>
<keyword evidence="3" id="KW-0456">Lyase</keyword>
<dbReference type="NCBIfam" id="TIGR00566">
    <property type="entry name" value="trpG_papA"/>
    <property type="match status" value="1"/>
</dbReference>
<sequence length="213" mass="23512">MNVNPMTNSTAPDRIVMLDNFDSFSYNLVDELRQLGYPLVVYRNDMDAQQLIATMRNYSGRQLLCLSPGPGHPAHSGNLLALIKAAKGQFPMLGICLGFQALIHAAGGEVDRCPDIVHGKKALIETRPHAIFEQLDNPLTVARYHSLCGYKLPDSIKVLAATGAIPMAAEFPEFQALGFQFHPESILTSRGTQLLAQTVAYLFQQYRFEPYGS</sequence>
<keyword evidence="2" id="KW-0315">Glutamine amidotransferase</keyword>
<dbReference type="GO" id="GO:0004048">
    <property type="term" value="F:anthranilate phosphoribosyltransferase activity"/>
    <property type="evidence" value="ECO:0007669"/>
    <property type="project" value="TreeGrafter"/>
</dbReference>
<dbReference type="GO" id="GO:0000162">
    <property type="term" value="P:L-tryptophan biosynthetic process"/>
    <property type="evidence" value="ECO:0007669"/>
    <property type="project" value="TreeGrafter"/>
</dbReference>
<dbReference type="PANTHER" id="PTHR43418:SF2">
    <property type="entry name" value="BIFUNCTIONAL PROTEIN TRPGD"/>
    <property type="match status" value="1"/>
</dbReference>
<dbReference type="CDD" id="cd01743">
    <property type="entry name" value="GATase1_Anthranilate_Synthase"/>
    <property type="match status" value="1"/>
</dbReference>
<evidence type="ECO:0000313" key="6">
    <source>
        <dbReference type="EMBL" id="SFR41753.1"/>
    </source>
</evidence>
<dbReference type="PANTHER" id="PTHR43418">
    <property type="entry name" value="MULTIFUNCTIONAL TRYPTOPHAN BIOSYNTHESIS PROTEIN-RELATED"/>
    <property type="match status" value="1"/>
</dbReference>
<dbReference type="Proteomes" id="UP000199424">
    <property type="component" value="Unassembled WGS sequence"/>
</dbReference>
<organism evidence="6 7">
    <name type="scientific">Pseudidiomarina maritima</name>
    <dbReference type="NCBI Taxonomy" id="519453"/>
    <lineage>
        <taxon>Bacteria</taxon>
        <taxon>Pseudomonadati</taxon>
        <taxon>Pseudomonadota</taxon>
        <taxon>Gammaproteobacteria</taxon>
        <taxon>Alteromonadales</taxon>
        <taxon>Idiomarinaceae</taxon>
        <taxon>Pseudidiomarina</taxon>
    </lineage>
</organism>
<dbReference type="PRINTS" id="PR00097">
    <property type="entry name" value="ANTSNTHASEII"/>
</dbReference>
<comment type="catalytic activity">
    <reaction evidence="4">
        <text>chorismate + L-glutamine = anthranilate + pyruvate + L-glutamate + H(+)</text>
        <dbReference type="Rhea" id="RHEA:21732"/>
        <dbReference type="ChEBI" id="CHEBI:15361"/>
        <dbReference type="ChEBI" id="CHEBI:15378"/>
        <dbReference type="ChEBI" id="CHEBI:16567"/>
        <dbReference type="ChEBI" id="CHEBI:29748"/>
        <dbReference type="ChEBI" id="CHEBI:29985"/>
        <dbReference type="ChEBI" id="CHEBI:58359"/>
        <dbReference type="EC" id="4.1.3.27"/>
    </reaction>
</comment>
<dbReference type="InterPro" id="IPR029062">
    <property type="entry name" value="Class_I_gatase-like"/>
</dbReference>